<dbReference type="InterPro" id="IPR036721">
    <property type="entry name" value="RCK_C_sf"/>
</dbReference>
<dbReference type="SUPFAM" id="SSF116726">
    <property type="entry name" value="TrkA C-terminal domain-like"/>
    <property type="match status" value="2"/>
</dbReference>
<comment type="subcellular location">
    <subcellularLocation>
        <location evidence="1">Membrane</location>
        <topology evidence="1">Multi-pass membrane protein</topology>
    </subcellularLocation>
</comment>
<dbReference type="InterPro" id="IPR004680">
    <property type="entry name" value="Cit_transptr-like_dom"/>
</dbReference>
<dbReference type="PANTHER" id="PTHR43652:SF2">
    <property type="entry name" value="BASIC AMINO ACID ANTIPORTER YFCC-RELATED"/>
    <property type="match status" value="1"/>
</dbReference>
<dbReference type="InterPro" id="IPR051679">
    <property type="entry name" value="DASS-Related_Transporters"/>
</dbReference>
<protein>
    <submittedName>
        <fullName evidence="9">SLC13 family permease</fullName>
    </submittedName>
</protein>
<evidence type="ECO:0000256" key="3">
    <source>
        <dbReference type="ARBA" id="ARBA00022692"/>
    </source>
</evidence>
<dbReference type="EMBL" id="NFZT01000001">
    <property type="protein sequence ID" value="OWV32701.1"/>
    <property type="molecule type" value="Genomic_DNA"/>
</dbReference>
<feature type="transmembrane region" description="Helical" evidence="7">
    <location>
        <begin position="536"/>
        <end position="553"/>
    </location>
</feature>
<evidence type="ECO:0000256" key="7">
    <source>
        <dbReference type="SAM" id="Phobius"/>
    </source>
</evidence>
<dbReference type="Gene3D" id="3.30.70.1450">
    <property type="entry name" value="Regulator of K+ conductance, C-terminal domain"/>
    <property type="match status" value="2"/>
</dbReference>
<feature type="transmembrane region" description="Helical" evidence="7">
    <location>
        <begin position="146"/>
        <end position="167"/>
    </location>
</feature>
<dbReference type="Proteomes" id="UP000198462">
    <property type="component" value="Unassembled WGS sequence"/>
</dbReference>
<dbReference type="PROSITE" id="PS01271">
    <property type="entry name" value="NA_SULFATE"/>
    <property type="match status" value="1"/>
</dbReference>
<comment type="caution">
    <text evidence="9">The sequence shown here is derived from an EMBL/GenBank/DDBJ whole genome shotgun (WGS) entry which is preliminary data.</text>
</comment>
<evidence type="ECO:0000256" key="4">
    <source>
        <dbReference type="ARBA" id="ARBA00022737"/>
    </source>
</evidence>
<dbReference type="AlphaFoldDB" id="A0A219B312"/>
<feature type="transmembrane region" description="Helical" evidence="7">
    <location>
        <begin position="405"/>
        <end position="437"/>
    </location>
</feature>
<feature type="domain" description="RCK C-terminal" evidence="8">
    <location>
        <begin position="213"/>
        <end position="299"/>
    </location>
</feature>
<evidence type="ECO:0000259" key="8">
    <source>
        <dbReference type="PROSITE" id="PS51202"/>
    </source>
</evidence>
<keyword evidence="4" id="KW-0677">Repeat</keyword>
<name>A0A219B312_9SPHN</name>
<feature type="transmembrane region" description="Helical" evidence="7">
    <location>
        <begin position="179"/>
        <end position="202"/>
    </location>
</feature>
<keyword evidence="3 7" id="KW-0812">Transmembrane</keyword>
<keyword evidence="2" id="KW-0813">Transport</keyword>
<dbReference type="Pfam" id="PF02080">
    <property type="entry name" value="TrkA_C"/>
    <property type="match status" value="1"/>
</dbReference>
<feature type="transmembrane region" description="Helical" evidence="7">
    <location>
        <begin position="64"/>
        <end position="86"/>
    </location>
</feature>
<reference evidence="10" key="1">
    <citation type="submission" date="2017-05" db="EMBL/GenBank/DDBJ databases">
        <authorList>
            <person name="Lin X."/>
        </authorList>
    </citation>
    <scope>NUCLEOTIDE SEQUENCE [LARGE SCALE GENOMIC DNA]</scope>
    <source>
        <strain evidence="10">JLT2012</strain>
    </source>
</reference>
<keyword evidence="5 7" id="KW-1133">Transmembrane helix</keyword>
<keyword evidence="6 7" id="KW-0472">Membrane</keyword>
<dbReference type="GO" id="GO:0008324">
    <property type="term" value="F:monoatomic cation transmembrane transporter activity"/>
    <property type="evidence" value="ECO:0007669"/>
    <property type="project" value="InterPro"/>
</dbReference>
<dbReference type="InterPro" id="IPR006037">
    <property type="entry name" value="RCK_C"/>
</dbReference>
<dbReference type="GO" id="GO:0005886">
    <property type="term" value="C:plasma membrane"/>
    <property type="evidence" value="ECO:0007669"/>
    <property type="project" value="TreeGrafter"/>
</dbReference>
<gene>
    <name evidence="9" type="ORF">B5C34_04045</name>
</gene>
<evidence type="ECO:0000313" key="9">
    <source>
        <dbReference type="EMBL" id="OWV32701.1"/>
    </source>
</evidence>
<sequence length="594" mass="62620">MILSVPAEFQPLAGLALLLVLLIAFVTERFPPVTVAVAGAAATLLFGFVPPDRFEDIFSNPAPITIGAMFILSGALVRTGVIEAMASRVSARAASRPRLSVAELFGCSFAASSLVNNTPVVLVLIPIVARVGRVIGWGARRLLIPLSYISILGGSMTLLGTSTNLLVDGVAQRAGQPAFGIFELTPVGIVAALAGGLTLLLLSRPLLPEAAGEGDEPAEPRERAYVTDIPVTEDSPLNGLTPAEWSPLRRGSVSLAAVRAGNRYLRGDDAGERPLRLGDVLVLHASEEELLSLLDNAALTVGTGRADRKEGERAVMTASIDPAHPAIGRRLAEIPFLARAPLRVAGLARARHRPGPSLADVRLRAGDRLLITGERQALHTLQANVNLIELEEAETRPFRRMKAPIAILTMVAIILFAALGVASIEILAILGVAAVLLTRCIDAEEAWSAIDGSVLVLIFAMLAVGIGLQNTGTVDLIVSWVQPLLESAHPLATLLLIYALTSALTEAITNNAVAVLMTPIVLGLSDQIGVDPRPLLLAVMFGASASFATPIGYQTNTLVYSAGGYRFADFLKIGLPMNLVVGLTTCVTLYLFYV</sequence>
<dbReference type="PROSITE" id="PS51202">
    <property type="entry name" value="RCK_C"/>
    <property type="match status" value="2"/>
</dbReference>
<dbReference type="RefSeq" id="WP_088711495.1">
    <property type="nucleotide sequence ID" value="NZ_NFZT01000001.1"/>
</dbReference>
<organism evidence="9 10">
    <name type="scientific">Pacificimonas flava</name>
    <dbReference type="NCBI Taxonomy" id="1234595"/>
    <lineage>
        <taxon>Bacteria</taxon>
        <taxon>Pseudomonadati</taxon>
        <taxon>Pseudomonadota</taxon>
        <taxon>Alphaproteobacteria</taxon>
        <taxon>Sphingomonadales</taxon>
        <taxon>Sphingosinicellaceae</taxon>
        <taxon>Pacificimonas</taxon>
    </lineage>
</organism>
<dbReference type="GO" id="GO:0006813">
    <property type="term" value="P:potassium ion transport"/>
    <property type="evidence" value="ECO:0007669"/>
    <property type="project" value="InterPro"/>
</dbReference>
<dbReference type="Pfam" id="PF03600">
    <property type="entry name" value="CitMHS"/>
    <property type="match status" value="1"/>
</dbReference>
<dbReference type="OrthoDB" id="9809303at2"/>
<dbReference type="InterPro" id="IPR031312">
    <property type="entry name" value="Na/sul_symport_CS"/>
</dbReference>
<keyword evidence="10" id="KW-1185">Reference proteome</keyword>
<accession>A0A219B312</accession>
<evidence type="ECO:0000256" key="5">
    <source>
        <dbReference type="ARBA" id="ARBA00022989"/>
    </source>
</evidence>
<evidence type="ECO:0000256" key="6">
    <source>
        <dbReference type="ARBA" id="ARBA00023136"/>
    </source>
</evidence>
<evidence type="ECO:0000256" key="1">
    <source>
        <dbReference type="ARBA" id="ARBA00004141"/>
    </source>
</evidence>
<evidence type="ECO:0000256" key="2">
    <source>
        <dbReference type="ARBA" id="ARBA00022448"/>
    </source>
</evidence>
<dbReference type="PANTHER" id="PTHR43652">
    <property type="entry name" value="BASIC AMINO ACID ANTIPORTER YFCC-RELATED"/>
    <property type="match status" value="1"/>
</dbReference>
<proteinExistence type="predicted"/>
<feature type="transmembrane region" description="Helical" evidence="7">
    <location>
        <begin position="449"/>
        <end position="468"/>
    </location>
</feature>
<feature type="transmembrane region" description="Helical" evidence="7">
    <location>
        <begin position="573"/>
        <end position="593"/>
    </location>
</feature>
<evidence type="ECO:0000313" key="10">
    <source>
        <dbReference type="Proteomes" id="UP000198462"/>
    </source>
</evidence>
<feature type="domain" description="RCK C-terminal" evidence="8">
    <location>
        <begin position="303"/>
        <end position="387"/>
    </location>
</feature>